<gene>
    <name evidence="1" type="ORF">J5N97_021416</name>
</gene>
<comment type="caution">
    <text evidence="1">The sequence shown here is derived from an EMBL/GenBank/DDBJ whole genome shotgun (WGS) entry which is preliminary data.</text>
</comment>
<dbReference type="Proteomes" id="UP001085076">
    <property type="component" value="Miscellaneous, Linkage group lg05"/>
</dbReference>
<evidence type="ECO:0000313" key="2">
    <source>
        <dbReference type="Proteomes" id="UP001085076"/>
    </source>
</evidence>
<dbReference type="AlphaFoldDB" id="A0A9D5HEP3"/>
<dbReference type="OrthoDB" id="125856at2759"/>
<organism evidence="1 2">
    <name type="scientific">Dioscorea zingiberensis</name>
    <dbReference type="NCBI Taxonomy" id="325984"/>
    <lineage>
        <taxon>Eukaryota</taxon>
        <taxon>Viridiplantae</taxon>
        <taxon>Streptophyta</taxon>
        <taxon>Embryophyta</taxon>
        <taxon>Tracheophyta</taxon>
        <taxon>Spermatophyta</taxon>
        <taxon>Magnoliopsida</taxon>
        <taxon>Liliopsida</taxon>
        <taxon>Dioscoreales</taxon>
        <taxon>Dioscoreaceae</taxon>
        <taxon>Dioscorea</taxon>
    </lineage>
</organism>
<name>A0A9D5HEP3_9LILI</name>
<evidence type="ECO:0000313" key="1">
    <source>
        <dbReference type="EMBL" id="KAJ0973457.1"/>
    </source>
</evidence>
<reference evidence="1" key="1">
    <citation type="submission" date="2021-03" db="EMBL/GenBank/DDBJ databases">
        <authorList>
            <person name="Li Z."/>
            <person name="Yang C."/>
        </authorList>
    </citation>
    <scope>NUCLEOTIDE SEQUENCE</scope>
    <source>
        <strain evidence="1">Dzin_1.0</strain>
        <tissue evidence="1">Leaf</tissue>
    </source>
</reference>
<proteinExistence type="predicted"/>
<keyword evidence="2" id="KW-1185">Reference proteome</keyword>
<accession>A0A9D5HEP3</accession>
<sequence length="111" mass="12588">MDGLLNVHVRAPSNVLKTAQGQLFPEVDTLLSLFKGSCKELIDLRRQVDAGLHNLKEEVAVQDSKHRKMLAQMILINYDVNCLIMLFSSLELHVELGARQAECPKAKYKIW</sequence>
<protein>
    <submittedName>
        <fullName evidence="1">Uncharacterized protein</fullName>
    </submittedName>
</protein>
<reference evidence="1" key="2">
    <citation type="journal article" date="2022" name="Hortic Res">
        <title>The genome of Dioscorea zingiberensis sheds light on the biosynthesis, origin and evolution of the medicinally important diosgenin saponins.</title>
        <authorList>
            <person name="Li Y."/>
            <person name="Tan C."/>
            <person name="Li Z."/>
            <person name="Guo J."/>
            <person name="Li S."/>
            <person name="Chen X."/>
            <person name="Wang C."/>
            <person name="Dai X."/>
            <person name="Yang H."/>
            <person name="Song W."/>
            <person name="Hou L."/>
            <person name="Xu J."/>
            <person name="Tong Z."/>
            <person name="Xu A."/>
            <person name="Yuan X."/>
            <person name="Wang W."/>
            <person name="Yang Q."/>
            <person name="Chen L."/>
            <person name="Sun Z."/>
            <person name="Wang K."/>
            <person name="Pan B."/>
            <person name="Chen J."/>
            <person name="Bao Y."/>
            <person name="Liu F."/>
            <person name="Qi X."/>
            <person name="Gang D.R."/>
            <person name="Wen J."/>
            <person name="Li J."/>
        </authorList>
    </citation>
    <scope>NUCLEOTIDE SEQUENCE</scope>
    <source>
        <strain evidence="1">Dzin_1.0</strain>
    </source>
</reference>
<dbReference type="EMBL" id="JAGGNH010000005">
    <property type="protein sequence ID" value="KAJ0973457.1"/>
    <property type="molecule type" value="Genomic_DNA"/>
</dbReference>